<sequence length="353" mass="39320">MFLDNNRRRQFRQQLENAFTSTTLDLFLQDWLDKKLESIVPSGKEFPMECHLVILWAEREGRLLAFLQAIDVHHENPTFRKFVGELMSTPMAAIPQPGVPTRPYMVNQRPVLDRSTFWQRLVALADGVGGNRVLVVNGGVGKSYSRWPVSHICDPIRKFALLACVDANAGKVVNVDGARLAGLIATRLWGSSSLSIEDGLAQPHRVTKDLTSVIVQRLAALQERTCLIIDELDLVNLDDTAIELLRRLCQAVDGNECPQVWLFLFGLDPKRLGPRVAPFLSVDQVQRPSRQDIEDYLVWFAGTVGKPLLPGALEQAVDTLDAVLLAAPDHSNWDTFHQMLAQKCSGIAQGTVP</sequence>
<protein>
    <submittedName>
        <fullName evidence="1">Uncharacterized protein</fullName>
    </submittedName>
</protein>
<dbReference type="RefSeq" id="WP_276658781.1">
    <property type="nucleotide sequence ID" value="NZ_SSFD01000181.1"/>
</dbReference>
<name>A0A5C7SL66_THASP</name>
<evidence type="ECO:0000313" key="1">
    <source>
        <dbReference type="EMBL" id="TXH84363.1"/>
    </source>
</evidence>
<dbReference type="AlphaFoldDB" id="A0A5C7SL66"/>
<organism evidence="1 2">
    <name type="scientific">Thauera aminoaromatica</name>
    <dbReference type="NCBI Taxonomy" id="164330"/>
    <lineage>
        <taxon>Bacteria</taxon>
        <taxon>Pseudomonadati</taxon>
        <taxon>Pseudomonadota</taxon>
        <taxon>Betaproteobacteria</taxon>
        <taxon>Rhodocyclales</taxon>
        <taxon>Zoogloeaceae</taxon>
        <taxon>Thauera</taxon>
    </lineage>
</organism>
<reference evidence="1 2" key="1">
    <citation type="submission" date="2018-09" db="EMBL/GenBank/DDBJ databases">
        <title>Metagenome Assembled Genomes from an Advanced Water Purification Facility.</title>
        <authorList>
            <person name="Stamps B.W."/>
            <person name="Spear J.R."/>
        </authorList>
    </citation>
    <scope>NUCLEOTIDE SEQUENCE [LARGE SCALE GENOMIC DNA]</scope>
    <source>
        <strain evidence="1">Bin_27_1</strain>
    </source>
</reference>
<evidence type="ECO:0000313" key="2">
    <source>
        <dbReference type="Proteomes" id="UP000321192"/>
    </source>
</evidence>
<comment type="caution">
    <text evidence="1">The sequence shown here is derived from an EMBL/GenBank/DDBJ whole genome shotgun (WGS) entry which is preliminary data.</text>
</comment>
<accession>A0A5C7SL66</accession>
<proteinExistence type="predicted"/>
<gene>
    <name evidence="1" type="ORF">E6Q80_11745</name>
</gene>
<dbReference type="InterPro" id="IPR027417">
    <property type="entry name" value="P-loop_NTPase"/>
</dbReference>
<dbReference type="SUPFAM" id="SSF52540">
    <property type="entry name" value="P-loop containing nucleoside triphosphate hydrolases"/>
    <property type="match status" value="1"/>
</dbReference>
<dbReference type="Proteomes" id="UP000321192">
    <property type="component" value="Unassembled WGS sequence"/>
</dbReference>
<dbReference type="EMBL" id="SSFD01000181">
    <property type="protein sequence ID" value="TXH84363.1"/>
    <property type="molecule type" value="Genomic_DNA"/>
</dbReference>